<dbReference type="Pfam" id="PF00754">
    <property type="entry name" value="F5_F8_type_C"/>
    <property type="match status" value="1"/>
</dbReference>
<dbReference type="CDD" id="cd00057">
    <property type="entry name" value="FA58C"/>
    <property type="match status" value="1"/>
</dbReference>
<dbReference type="PROSITE" id="PS50022">
    <property type="entry name" value="FA58C_3"/>
    <property type="match status" value="1"/>
</dbReference>
<dbReference type="PROSITE" id="PS01286">
    <property type="entry name" value="FA58C_2"/>
    <property type="match status" value="1"/>
</dbReference>
<keyword evidence="9" id="KW-1015">Disulfide bond</keyword>
<dbReference type="Proteomes" id="UP000759131">
    <property type="component" value="Unassembled WGS sequence"/>
</dbReference>
<evidence type="ECO:0000256" key="8">
    <source>
        <dbReference type="ARBA" id="ARBA00023136"/>
    </source>
</evidence>
<dbReference type="AlphaFoldDB" id="A0A7R9LDX5"/>
<feature type="compositionally biased region" description="Polar residues" evidence="11">
    <location>
        <begin position="12"/>
        <end position="26"/>
    </location>
</feature>
<feature type="domain" description="F5/8 type C" evidence="13">
    <location>
        <begin position="1"/>
        <end position="154"/>
    </location>
</feature>
<dbReference type="Gene3D" id="2.60.120.1190">
    <property type="match status" value="2"/>
</dbReference>
<evidence type="ECO:0000256" key="2">
    <source>
        <dbReference type="ARBA" id="ARBA00022475"/>
    </source>
</evidence>
<proteinExistence type="predicted"/>
<keyword evidence="3 12" id="KW-0812">Transmembrane</keyword>
<keyword evidence="7 12" id="KW-1133">Transmembrane helix</keyword>
<dbReference type="Gene3D" id="2.60.120.260">
    <property type="entry name" value="Galactose-binding domain-like"/>
    <property type="match status" value="1"/>
</dbReference>
<keyword evidence="2" id="KW-1003">Cell membrane</keyword>
<feature type="transmembrane region" description="Helical" evidence="12">
    <location>
        <begin position="400"/>
        <end position="421"/>
    </location>
</feature>
<dbReference type="GO" id="GO:0005886">
    <property type="term" value="C:plasma membrane"/>
    <property type="evidence" value="ECO:0007669"/>
    <property type="project" value="UniProtKB-SubCell"/>
</dbReference>
<dbReference type="SMART" id="SM00231">
    <property type="entry name" value="FA58C"/>
    <property type="match status" value="1"/>
</dbReference>
<evidence type="ECO:0000256" key="12">
    <source>
        <dbReference type="SAM" id="Phobius"/>
    </source>
</evidence>
<keyword evidence="8 12" id="KW-0472">Membrane</keyword>
<evidence type="ECO:0000313" key="15">
    <source>
        <dbReference type="Proteomes" id="UP000759131"/>
    </source>
</evidence>
<dbReference type="InterPro" id="IPR048525">
    <property type="entry name" value="DDR1-2_DS-like"/>
</dbReference>
<reference evidence="14" key="1">
    <citation type="submission" date="2020-11" db="EMBL/GenBank/DDBJ databases">
        <authorList>
            <person name="Tran Van P."/>
        </authorList>
    </citation>
    <scope>NUCLEOTIDE SEQUENCE</scope>
</reference>
<evidence type="ECO:0000256" key="3">
    <source>
        <dbReference type="ARBA" id="ARBA00022692"/>
    </source>
</evidence>
<evidence type="ECO:0000313" key="14">
    <source>
        <dbReference type="EMBL" id="CAD7638826.1"/>
    </source>
</evidence>
<evidence type="ECO:0000256" key="4">
    <source>
        <dbReference type="ARBA" id="ARBA00022729"/>
    </source>
</evidence>
<keyword evidence="6" id="KW-0067">ATP-binding</keyword>
<dbReference type="OrthoDB" id="6071166at2759"/>
<keyword evidence="10" id="KW-0325">Glycoprotein</keyword>
<comment type="subcellular location">
    <subcellularLocation>
        <location evidence="1">Cell membrane</location>
        <topology evidence="1">Single-pass type I membrane protein</topology>
    </subcellularLocation>
</comment>
<evidence type="ECO:0000259" key="13">
    <source>
        <dbReference type="PROSITE" id="PS50022"/>
    </source>
</evidence>
<feature type="region of interest" description="Disordered" evidence="11">
    <location>
        <begin position="1"/>
        <end position="26"/>
    </location>
</feature>
<dbReference type="SUPFAM" id="SSF49785">
    <property type="entry name" value="Galactose-binding domain-like"/>
    <property type="match status" value="1"/>
</dbReference>
<gene>
    <name evidence="14" type="ORF">OSB1V03_LOCUS17555</name>
</gene>
<keyword evidence="4" id="KW-0732">Signal</keyword>
<feature type="non-terminal residue" evidence="14">
    <location>
        <position position="1"/>
    </location>
</feature>
<keyword evidence="5" id="KW-0547">Nucleotide-binding</keyword>
<dbReference type="InterPro" id="IPR000421">
    <property type="entry name" value="FA58C"/>
</dbReference>
<dbReference type="PANTHER" id="PTHR24543:SF291">
    <property type="entry name" value="SMOKE ALARM, ISOFORM D"/>
    <property type="match status" value="1"/>
</dbReference>
<evidence type="ECO:0000256" key="10">
    <source>
        <dbReference type="ARBA" id="ARBA00023180"/>
    </source>
</evidence>
<evidence type="ECO:0000256" key="6">
    <source>
        <dbReference type="ARBA" id="ARBA00022840"/>
    </source>
</evidence>
<evidence type="ECO:0000256" key="1">
    <source>
        <dbReference type="ARBA" id="ARBA00004251"/>
    </source>
</evidence>
<keyword evidence="15" id="KW-1185">Reference proteome</keyword>
<organism evidence="14">
    <name type="scientific">Medioppia subpectinata</name>
    <dbReference type="NCBI Taxonomy" id="1979941"/>
    <lineage>
        <taxon>Eukaryota</taxon>
        <taxon>Metazoa</taxon>
        <taxon>Ecdysozoa</taxon>
        <taxon>Arthropoda</taxon>
        <taxon>Chelicerata</taxon>
        <taxon>Arachnida</taxon>
        <taxon>Acari</taxon>
        <taxon>Acariformes</taxon>
        <taxon>Sarcoptiformes</taxon>
        <taxon>Oribatida</taxon>
        <taxon>Brachypylina</taxon>
        <taxon>Oppioidea</taxon>
        <taxon>Oppiidae</taxon>
        <taxon>Medioppia</taxon>
    </lineage>
</organism>
<dbReference type="EMBL" id="CAJPIZ010021364">
    <property type="protein sequence ID" value="CAG2117602.1"/>
    <property type="molecule type" value="Genomic_DNA"/>
</dbReference>
<dbReference type="PROSITE" id="PS01285">
    <property type="entry name" value="FA58C_1"/>
    <property type="match status" value="1"/>
</dbReference>
<dbReference type="Pfam" id="PF21114">
    <property type="entry name" value="DDR1-2_DS-like"/>
    <property type="match status" value="2"/>
</dbReference>
<accession>A0A7R9LDX5</accession>
<dbReference type="InterPro" id="IPR008979">
    <property type="entry name" value="Galactose-bd-like_sf"/>
</dbReference>
<evidence type="ECO:0000256" key="5">
    <source>
        <dbReference type="ARBA" id="ARBA00022741"/>
    </source>
</evidence>
<name>A0A7R9LDX5_9ACAR</name>
<evidence type="ECO:0000256" key="9">
    <source>
        <dbReference type="ARBA" id="ARBA00023157"/>
    </source>
</evidence>
<dbReference type="EMBL" id="OC875939">
    <property type="protein sequence ID" value="CAD7638826.1"/>
    <property type="molecule type" value="Genomic_DNA"/>
</dbReference>
<evidence type="ECO:0000256" key="7">
    <source>
        <dbReference type="ARBA" id="ARBA00022989"/>
    </source>
</evidence>
<protein>
    <recommendedName>
        <fullName evidence="13">F5/8 type C domain-containing protein</fullName>
    </recommendedName>
</protein>
<sequence>MESGVIPDEDITASSSYSQHSVGPQNARLNRELSGGAWCPLKQLNDRESGTEWIQVNLRDQYVVTGIAIQGRFGNGVGVEYVEGFWIEYSRDNGSTWHKWTDQNGDHKFHGNTDTYTVLNHELSHPLVGINLIRVVPFASHQRTTCLRLELFGCKQRDIPVVYSMPDGYKSGRFGDLVDMTYDGREDSHGYLSGGIGQLVDGIRGDDNYKVNKGYEWIGWKSDGEPNILGIGQLVDGIRGDDNYKVNKGYEWIGWKSDGEPNSSIQIIFQFLKTENFTSAVFHCHNIYSQDMEVFSSAKVWFSFDGKVWSKRPVEFSYMADNVIDRARDVVIHLHHRIAKFVKFDLKFAKKWILISEVSFKLTAIEDNYTQSDAHLEAVHHLTPITTAAINNNRSSLTEFIVLVSFALVFTIIFSASIVLLRLHMRRKEKSGHIVVCMKV</sequence>
<evidence type="ECO:0000256" key="11">
    <source>
        <dbReference type="SAM" id="MobiDB-lite"/>
    </source>
</evidence>
<dbReference type="GO" id="GO:0005524">
    <property type="term" value="F:ATP binding"/>
    <property type="evidence" value="ECO:0007669"/>
    <property type="project" value="UniProtKB-KW"/>
</dbReference>
<dbReference type="PANTHER" id="PTHR24543">
    <property type="entry name" value="MULTICOPPER OXIDASE-RELATED"/>
    <property type="match status" value="1"/>
</dbReference>